<dbReference type="STRING" id="136037.A0A067RJU2"/>
<dbReference type="PROSITE" id="PS00233">
    <property type="entry name" value="CHIT_BIND_RR_1"/>
    <property type="match status" value="1"/>
</dbReference>
<feature type="signal peptide" evidence="3">
    <location>
        <begin position="1"/>
        <end position="19"/>
    </location>
</feature>
<dbReference type="eggNOG" id="ENOG502SGA3">
    <property type="taxonomic scope" value="Eukaryota"/>
</dbReference>
<dbReference type="InParanoid" id="A0A067RJU2"/>
<dbReference type="PROSITE" id="PS51155">
    <property type="entry name" value="CHIT_BIND_RR_2"/>
    <property type="match status" value="1"/>
</dbReference>
<evidence type="ECO:0000313" key="4">
    <source>
        <dbReference type="EMBL" id="KDR20835.1"/>
    </source>
</evidence>
<feature type="chain" id="PRO_5001648203" evidence="3">
    <location>
        <begin position="20"/>
        <end position="166"/>
    </location>
</feature>
<dbReference type="PANTHER" id="PTHR12236">
    <property type="entry name" value="STRUCTURAL CONTITUENT OF CUTICLE"/>
    <property type="match status" value="1"/>
</dbReference>
<dbReference type="InterPro" id="IPR051217">
    <property type="entry name" value="Insect_Cuticle_Struc_Prot"/>
</dbReference>
<dbReference type="InterPro" id="IPR031311">
    <property type="entry name" value="CHIT_BIND_RR_consensus"/>
</dbReference>
<evidence type="ECO:0000313" key="5">
    <source>
        <dbReference type="Proteomes" id="UP000027135"/>
    </source>
</evidence>
<dbReference type="PANTHER" id="PTHR12236:SF95">
    <property type="entry name" value="CUTICULAR PROTEIN 76BD, ISOFORM C-RELATED"/>
    <property type="match status" value="1"/>
</dbReference>
<accession>A0A067RJU2</accession>
<dbReference type="GO" id="GO:0031012">
    <property type="term" value="C:extracellular matrix"/>
    <property type="evidence" value="ECO:0007669"/>
    <property type="project" value="TreeGrafter"/>
</dbReference>
<keyword evidence="5" id="KW-1185">Reference proteome</keyword>
<proteinExistence type="predicted"/>
<dbReference type="InterPro" id="IPR000618">
    <property type="entry name" value="Insect_cuticle"/>
</dbReference>
<organism evidence="4 5">
    <name type="scientific">Zootermopsis nevadensis</name>
    <name type="common">Dampwood termite</name>
    <dbReference type="NCBI Taxonomy" id="136037"/>
    <lineage>
        <taxon>Eukaryota</taxon>
        <taxon>Metazoa</taxon>
        <taxon>Ecdysozoa</taxon>
        <taxon>Arthropoda</taxon>
        <taxon>Hexapoda</taxon>
        <taxon>Insecta</taxon>
        <taxon>Pterygota</taxon>
        <taxon>Neoptera</taxon>
        <taxon>Polyneoptera</taxon>
        <taxon>Dictyoptera</taxon>
        <taxon>Blattodea</taxon>
        <taxon>Blattoidea</taxon>
        <taxon>Termitoidae</taxon>
        <taxon>Termopsidae</taxon>
        <taxon>Zootermopsis</taxon>
    </lineage>
</organism>
<name>A0A067RJU2_ZOONE</name>
<sequence length="166" mass="16660">MAFSQIVAVVCVAFAVAEASVIAGYGGYGIAGLGHDALGLGHAGLGLGHAGLGYGVAPVAAVAPAIAAPHAVAVAAPHAAVDYYAYPKYSYNYGVADGLTGDVKSQAEHRDGDLVKGQYSLVEPDGTLRVVDYTADAVNGFNAVVSKHGHAIHPSPAVAHLGYHGK</sequence>
<gene>
    <name evidence="4" type="ORF">L798_04638</name>
</gene>
<evidence type="ECO:0000256" key="1">
    <source>
        <dbReference type="ARBA" id="ARBA00022460"/>
    </source>
</evidence>
<dbReference type="AlphaFoldDB" id="A0A067RJU2"/>
<evidence type="ECO:0000256" key="2">
    <source>
        <dbReference type="PROSITE-ProRule" id="PRU00497"/>
    </source>
</evidence>
<keyword evidence="1 2" id="KW-0193">Cuticle</keyword>
<keyword evidence="3" id="KW-0732">Signal</keyword>
<dbReference type="PRINTS" id="PR00947">
    <property type="entry name" value="CUTICLE"/>
</dbReference>
<dbReference type="EMBL" id="KK852584">
    <property type="protein sequence ID" value="KDR20835.1"/>
    <property type="molecule type" value="Genomic_DNA"/>
</dbReference>
<protein>
    <submittedName>
        <fullName evidence="4">Cuticle protein 19</fullName>
    </submittedName>
</protein>
<dbReference type="Proteomes" id="UP000027135">
    <property type="component" value="Unassembled WGS sequence"/>
</dbReference>
<dbReference type="Pfam" id="PF00379">
    <property type="entry name" value="Chitin_bind_4"/>
    <property type="match status" value="1"/>
</dbReference>
<dbReference type="GO" id="GO:0005615">
    <property type="term" value="C:extracellular space"/>
    <property type="evidence" value="ECO:0007669"/>
    <property type="project" value="TreeGrafter"/>
</dbReference>
<evidence type="ECO:0000256" key="3">
    <source>
        <dbReference type="SAM" id="SignalP"/>
    </source>
</evidence>
<dbReference type="GO" id="GO:0042302">
    <property type="term" value="F:structural constituent of cuticle"/>
    <property type="evidence" value="ECO:0007669"/>
    <property type="project" value="UniProtKB-UniRule"/>
</dbReference>
<reference evidence="4 5" key="1">
    <citation type="journal article" date="2014" name="Nat. Commun.">
        <title>Molecular traces of alternative social organization in a termite genome.</title>
        <authorList>
            <person name="Terrapon N."/>
            <person name="Li C."/>
            <person name="Robertson H.M."/>
            <person name="Ji L."/>
            <person name="Meng X."/>
            <person name="Booth W."/>
            <person name="Chen Z."/>
            <person name="Childers C.P."/>
            <person name="Glastad K.M."/>
            <person name="Gokhale K."/>
            <person name="Gowin J."/>
            <person name="Gronenberg W."/>
            <person name="Hermansen R.A."/>
            <person name="Hu H."/>
            <person name="Hunt B.G."/>
            <person name="Huylmans A.K."/>
            <person name="Khalil S.M."/>
            <person name="Mitchell R.D."/>
            <person name="Munoz-Torres M.C."/>
            <person name="Mustard J.A."/>
            <person name="Pan H."/>
            <person name="Reese J.T."/>
            <person name="Scharf M.E."/>
            <person name="Sun F."/>
            <person name="Vogel H."/>
            <person name="Xiao J."/>
            <person name="Yang W."/>
            <person name="Yang Z."/>
            <person name="Yang Z."/>
            <person name="Zhou J."/>
            <person name="Zhu J."/>
            <person name="Brent C.S."/>
            <person name="Elsik C.G."/>
            <person name="Goodisman M.A."/>
            <person name="Liberles D.A."/>
            <person name="Roe R.M."/>
            <person name="Vargo E.L."/>
            <person name="Vilcinskas A."/>
            <person name="Wang J."/>
            <person name="Bornberg-Bauer E."/>
            <person name="Korb J."/>
            <person name="Zhang G."/>
            <person name="Liebig J."/>
        </authorList>
    </citation>
    <scope>NUCLEOTIDE SEQUENCE [LARGE SCALE GENOMIC DNA]</scope>
    <source>
        <tissue evidence="4">Whole organism</tissue>
    </source>
</reference>